<evidence type="ECO:0000313" key="1">
    <source>
        <dbReference type="EMBL" id="KMW69205.1"/>
    </source>
</evidence>
<protein>
    <submittedName>
        <fullName evidence="1">Uncharacterized protein</fullName>
    </submittedName>
</protein>
<feature type="non-terminal residue" evidence="1">
    <location>
        <position position="68"/>
    </location>
</feature>
<sequence>AKDICVFRNENVNVILFYTRGREAFTSVSEIILIKDDNTAETIFFHSQASFIAFSPFSAEKVVHISDH</sequence>
<gene>
    <name evidence="1" type="ORF">BDDG_13372</name>
</gene>
<feature type="non-terminal residue" evidence="1">
    <location>
        <position position="1"/>
    </location>
</feature>
<organism evidence="1">
    <name type="scientific">Ajellomyces dermatitidis (strain ATCC 18188 / CBS 674.68)</name>
    <name type="common">Blastomyces dermatitidis</name>
    <dbReference type="NCBI Taxonomy" id="653446"/>
    <lineage>
        <taxon>Eukaryota</taxon>
        <taxon>Fungi</taxon>
        <taxon>Dikarya</taxon>
        <taxon>Ascomycota</taxon>
        <taxon>Pezizomycotina</taxon>
        <taxon>Eurotiomycetes</taxon>
        <taxon>Eurotiomycetidae</taxon>
        <taxon>Onygenales</taxon>
        <taxon>Ajellomycetaceae</taxon>
        <taxon>Blastomyces</taxon>
    </lineage>
</organism>
<proteinExistence type="predicted"/>
<reference evidence="1" key="1">
    <citation type="submission" date="2010-03" db="EMBL/GenBank/DDBJ databases">
        <title>Annotation of Blastomyces dermatitidis strain ATCC 18188.</title>
        <authorList>
            <consortium name="The Broad Institute Genome Sequencing Platform"/>
            <consortium name="Broad Institute Genome Sequencing Center for Infectious Disease."/>
            <person name="Cuomo C."/>
            <person name="Klein B."/>
            <person name="Sullivan T."/>
            <person name="Heitman J."/>
            <person name="Young S."/>
            <person name="Zeng Q."/>
            <person name="Gargeya S."/>
            <person name="Alvarado L."/>
            <person name="Berlin A.M."/>
            <person name="Chapman S.B."/>
            <person name="Chen Z."/>
            <person name="Freedman E."/>
            <person name="Gellesch M."/>
            <person name="Goldberg J."/>
            <person name="Griggs A."/>
            <person name="Gujja S."/>
            <person name="Heilman E."/>
            <person name="Heiman D."/>
            <person name="Howarth C."/>
            <person name="Mehta T."/>
            <person name="Neiman D."/>
            <person name="Pearson M."/>
            <person name="Roberts A."/>
            <person name="Saif S."/>
            <person name="Shea T."/>
            <person name="Shenoy N."/>
            <person name="Sisk P."/>
            <person name="Stolte C."/>
            <person name="Sykes S."/>
            <person name="White J."/>
            <person name="Yandava C."/>
            <person name="Haas B."/>
            <person name="Nusbaum C."/>
            <person name="Birren B."/>
        </authorList>
    </citation>
    <scope>NUCLEOTIDE SEQUENCE</scope>
    <source>
        <strain evidence="1">ATCC 18188</strain>
    </source>
</reference>
<dbReference type="EMBL" id="GG749617">
    <property type="protein sequence ID" value="KMW69205.1"/>
    <property type="molecule type" value="Genomic_DNA"/>
</dbReference>
<dbReference type="Proteomes" id="UP000007802">
    <property type="component" value="Unassembled WGS sequence"/>
</dbReference>
<name>A0A0J9EVJ9_AJEDA</name>
<dbReference type="AlphaFoldDB" id="A0A0J9EVJ9"/>
<accession>A0A0J9EVJ9</accession>